<feature type="region of interest" description="Disordered" evidence="1">
    <location>
        <begin position="1"/>
        <end position="21"/>
    </location>
</feature>
<name>A0A512IRF4_9HYPH</name>
<dbReference type="AlphaFoldDB" id="A0A512IRF4"/>
<evidence type="ECO:0000313" key="3">
    <source>
        <dbReference type="Proteomes" id="UP000321258"/>
    </source>
</evidence>
<dbReference type="Proteomes" id="UP000321258">
    <property type="component" value="Unassembled WGS sequence"/>
</dbReference>
<dbReference type="EMBL" id="BJZT01000029">
    <property type="protein sequence ID" value="GEP00295.1"/>
    <property type="molecule type" value="Genomic_DNA"/>
</dbReference>
<comment type="caution">
    <text evidence="2">The sequence shown here is derived from an EMBL/GenBank/DDBJ whole genome shotgun (WGS) entry which is preliminary data.</text>
</comment>
<evidence type="ECO:0000256" key="1">
    <source>
        <dbReference type="SAM" id="MobiDB-lite"/>
    </source>
</evidence>
<sequence>MTDSAAHGQASDPGDLKDLKRDVEDTVDVAVERGRGFAAAARTHAVNLAESRKAEAAKSVSGLAHSLRDSGRTFDDRPNVKAFFDSAAEGLDDLAGSIETRSFNEFYQDAEAFARRSPVAVAVATFAAGFLLARFVKSSGERQIDGAFDRERV</sequence>
<keyword evidence="3" id="KW-1185">Reference proteome</keyword>
<organism evidence="2 3">
    <name type="scientific">Methylobacterium haplocladii</name>
    <dbReference type="NCBI Taxonomy" id="1176176"/>
    <lineage>
        <taxon>Bacteria</taxon>
        <taxon>Pseudomonadati</taxon>
        <taxon>Pseudomonadota</taxon>
        <taxon>Alphaproteobacteria</taxon>
        <taxon>Hyphomicrobiales</taxon>
        <taxon>Methylobacteriaceae</taxon>
        <taxon>Methylobacterium</taxon>
    </lineage>
</organism>
<evidence type="ECO:0008006" key="4">
    <source>
        <dbReference type="Google" id="ProtNLM"/>
    </source>
</evidence>
<dbReference type="RefSeq" id="WP_147079449.1">
    <property type="nucleotide sequence ID" value="NZ_BJZT01000029.1"/>
</dbReference>
<accession>A0A512IRF4</accession>
<proteinExistence type="predicted"/>
<protein>
    <recommendedName>
        <fullName evidence="4">DUF883 domain-containing protein</fullName>
    </recommendedName>
</protein>
<dbReference type="OrthoDB" id="8002223at2"/>
<gene>
    <name evidence="2" type="ORF">MHA02_26820</name>
</gene>
<evidence type="ECO:0000313" key="2">
    <source>
        <dbReference type="EMBL" id="GEP00295.1"/>
    </source>
</evidence>
<reference evidence="2 3" key="1">
    <citation type="submission" date="2019-07" db="EMBL/GenBank/DDBJ databases">
        <title>Whole genome shotgun sequence of Methylobacterium haplocladii NBRC 107714.</title>
        <authorList>
            <person name="Hosoyama A."/>
            <person name="Uohara A."/>
            <person name="Ohji S."/>
            <person name="Ichikawa N."/>
        </authorList>
    </citation>
    <scope>NUCLEOTIDE SEQUENCE [LARGE SCALE GENOMIC DNA]</scope>
    <source>
        <strain evidence="2 3">NBRC 107714</strain>
    </source>
</reference>